<proteinExistence type="predicted"/>
<organism evidence="1 2">
    <name type="scientific">Mycena albidolilacea</name>
    <dbReference type="NCBI Taxonomy" id="1033008"/>
    <lineage>
        <taxon>Eukaryota</taxon>
        <taxon>Fungi</taxon>
        <taxon>Dikarya</taxon>
        <taxon>Basidiomycota</taxon>
        <taxon>Agaricomycotina</taxon>
        <taxon>Agaricomycetes</taxon>
        <taxon>Agaricomycetidae</taxon>
        <taxon>Agaricales</taxon>
        <taxon>Marasmiineae</taxon>
        <taxon>Mycenaceae</taxon>
        <taxon>Mycena</taxon>
    </lineage>
</organism>
<sequence length="483" mass="55321">MSNIGLLVPDTLAEIMDRLPPDINQKFTFTQVSRYWRDVSLGNHLFWSSFTCGPSKADCFRIPIVLERSGRAMLHARFQFTDGHTPAWQGDAMAALVPHVARIETLEAEFWVYSNYSLPPRTVEALLNSNLVFPALQTLRLQGPEYGHPPLVQLTAPQLRTLDVEHFDSGNWASLFSSSLETIRLYHTRWGISLQPLLDIFDRCPRAWRVVYDAYTWSSSYEDDFFEAFTRRQPLAPALRELELRTDDADLSRIIKAGFSDVVLPTLTACLYGSEMDVLTEALLPGVGPLVVFELDHGMQQVELRDDVGHIRRLQCWNDDSSFEVDYTWEHLCVHYDLHKTVRELRISRWNEYVEIFERYPPQLPDGITLIYTGAAHSYMASSVSTGEEEEEEEEDSEYVTKTMRIPGLARLEFSGEYPLILKSVLRILPLVEPPAARKVEVCIRNMKLLTTETGIDPFGVFQRAFSGDCWAICNRCISHCFH</sequence>
<gene>
    <name evidence="1" type="ORF">DFH08DRAFT_361578</name>
</gene>
<comment type="caution">
    <text evidence="1">The sequence shown here is derived from an EMBL/GenBank/DDBJ whole genome shotgun (WGS) entry which is preliminary data.</text>
</comment>
<name>A0AAD7AKA6_9AGAR</name>
<dbReference type="Proteomes" id="UP001218218">
    <property type="component" value="Unassembled WGS sequence"/>
</dbReference>
<evidence type="ECO:0000313" key="2">
    <source>
        <dbReference type="Proteomes" id="UP001218218"/>
    </source>
</evidence>
<accession>A0AAD7AKA6</accession>
<keyword evidence="2" id="KW-1185">Reference proteome</keyword>
<evidence type="ECO:0008006" key="3">
    <source>
        <dbReference type="Google" id="ProtNLM"/>
    </source>
</evidence>
<protein>
    <recommendedName>
        <fullName evidence="3">F-box domain-containing protein</fullName>
    </recommendedName>
</protein>
<dbReference type="EMBL" id="JARIHO010000005">
    <property type="protein sequence ID" value="KAJ7360948.1"/>
    <property type="molecule type" value="Genomic_DNA"/>
</dbReference>
<evidence type="ECO:0000313" key="1">
    <source>
        <dbReference type="EMBL" id="KAJ7360948.1"/>
    </source>
</evidence>
<dbReference type="AlphaFoldDB" id="A0AAD7AKA6"/>
<reference evidence="1" key="1">
    <citation type="submission" date="2023-03" db="EMBL/GenBank/DDBJ databases">
        <title>Massive genome expansion in bonnet fungi (Mycena s.s.) driven by repeated elements and novel gene families across ecological guilds.</title>
        <authorList>
            <consortium name="Lawrence Berkeley National Laboratory"/>
            <person name="Harder C.B."/>
            <person name="Miyauchi S."/>
            <person name="Viragh M."/>
            <person name="Kuo A."/>
            <person name="Thoen E."/>
            <person name="Andreopoulos B."/>
            <person name="Lu D."/>
            <person name="Skrede I."/>
            <person name="Drula E."/>
            <person name="Henrissat B."/>
            <person name="Morin E."/>
            <person name="Kohler A."/>
            <person name="Barry K."/>
            <person name="LaButti K."/>
            <person name="Morin E."/>
            <person name="Salamov A."/>
            <person name="Lipzen A."/>
            <person name="Mereny Z."/>
            <person name="Hegedus B."/>
            <person name="Baldrian P."/>
            <person name="Stursova M."/>
            <person name="Weitz H."/>
            <person name="Taylor A."/>
            <person name="Grigoriev I.V."/>
            <person name="Nagy L.G."/>
            <person name="Martin F."/>
            <person name="Kauserud H."/>
        </authorList>
    </citation>
    <scope>NUCLEOTIDE SEQUENCE</scope>
    <source>
        <strain evidence="1">CBHHK002</strain>
    </source>
</reference>